<keyword evidence="1" id="KW-0732">Signal</keyword>
<sequence length="119" mass="12557">MPNRRYLIALLALLACLVATTATAGGLKDRMIQRKPAIDAMLAKGVIGENNVGMLTVRGSADKGVVSAENADRAKVYAAIAKKTGTTPAVVGQRRAAKIAQQAPPGTWLQQPGGQWYKK</sequence>
<dbReference type="InterPro" id="IPR008309">
    <property type="entry name" value="YdbL"/>
</dbReference>
<feature type="chain" id="PRO_5026065523" evidence="1">
    <location>
        <begin position="25"/>
        <end position="119"/>
    </location>
</feature>
<keyword evidence="3" id="KW-1185">Reference proteome</keyword>
<name>A0A6I6JCT9_9BACT</name>
<evidence type="ECO:0000313" key="3">
    <source>
        <dbReference type="Proteomes" id="UP000428328"/>
    </source>
</evidence>
<proteinExistence type="predicted"/>
<gene>
    <name evidence="2" type="ORF">GM415_02010</name>
</gene>
<feature type="signal peptide" evidence="1">
    <location>
        <begin position="1"/>
        <end position="24"/>
    </location>
</feature>
<dbReference type="AlphaFoldDB" id="A0A6I6JCT9"/>
<dbReference type="KEGG" id="psel:GM415_02010"/>
<dbReference type="Proteomes" id="UP000428328">
    <property type="component" value="Chromosome"/>
</dbReference>
<dbReference type="PROSITE" id="PS51257">
    <property type="entry name" value="PROKAR_LIPOPROTEIN"/>
    <property type="match status" value="1"/>
</dbReference>
<evidence type="ECO:0000313" key="2">
    <source>
        <dbReference type="EMBL" id="QGY38959.1"/>
    </source>
</evidence>
<evidence type="ECO:0000256" key="1">
    <source>
        <dbReference type="SAM" id="SignalP"/>
    </source>
</evidence>
<protein>
    <submittedName>
        <fullName evidence="2">DUF1318 domain-containing protein</fullName>
    </submittedName>
</protein>
<dbReference type="Pfam" id="PF07027">
    <property type="entry name" value="DUF1318"/>
    <property type="match status" value="1"/>
</dbReference>
<organism evidence="2 3">
    <name type="scientific">Pseudodesulfovibrio cashew</name>
    <dbReference type="NCBI Taxonomy" id="2678688"/>
    <lineage>
        <taxon>Bacteria</taxon>
        <taxon>Pseudomonadati</taxon>
        <taxon>Thermodesulfobacteriota</taxon>
        <taxon>Desulfovibrionia</taxon>
        <taxon>Desulfovibrionales</taxon>
        <taxon>Desulfovibrionaceae</taxon>
    </lineage>
</organism>
<dbReference type="RefSeq" id="WP_158946170.1">
    <property type="nucleotide sequence ID" value="NZ_CP046400.1"/>
</dbReference>
<accession>A0A6I6JCT9</accession>
<dbReference type="EMBL" id="CP046400">
    <property type="protein sequence ID" value="QGY38959.1"/>
    <property type="molecule type" value="Genomic_DNA"/>
</dbReference>
<reference evidence="2 3" key="1">
    <citation type="submission" date="2019-11" db="EMBL/GenBank/DDBJ databases">
        <authorList>
            <person name="Zheng R.K."/>
            <person name="Sun C.M."/>
        </authorList>
    </citation>
    <scope>NUCLEOTIDE SEQUENCE [LARGE SCALE GENOMIC DNA]</scope>
    <source>
        <strain evidence="2 3">SRB007</strain>
    </source>
</reference>